<gene>
    <name evidence="1" type="ORF">ARMGADRAFT_352785</name>
</gene>
<dbReference type="EMBL" id="KZ293671">
    <property type="protein sequence ID" value="PBK88671.1"/>
    <property type="molecule type" value="Genomic_DNA"/>
</dbReference>
<dbReference type="InParanoid" id="A0A2H3D077"/>
<evidence type="ECO:0000313" key="1">
    <source>
        <dbReference type="EMBL" id="PBK88671.1"/>
    </source>
</evidence>
<dbReference type="Proteomes" id="UP000217790">
    <property type="component" value="Unassembled WGS sequence"/>
</dbReference>
<proteinExistence type="predicted"/>
<dbReference type="AlphaFoldDB" id="A0A2H3D077"/>
<reference evidence="2" key="1">
    <citation type="journal article" date="2017" name="Nat. Ecol. Evol.">
        <title>Genome expansion and lineage-specific genetic innovations in the forest pathogenic fungi Armillaria.</title>
        <authorList>
            <person name="Sipos G."/>
            <person name="Prasanna A.N."/>
            <person name="Walter M.C."/>
            <person name="O'Connor E."/>
            <person name="Balint B."/>
            <person name="Krizsan K."/>
            <person name="Kiss B."/>
            <person name="Hess J."/>
            <person name="Varga T."/>
            <person name="Slot J."/>
            <person name="Riley R."/>
            <person name="Boka B."/>
            <person name="Rigling D."/>
            <person name="Barry K."/>
            <person name="Lee J."/>
            <person name="Mihaltcheva S."/>
            <person name="LaButti K."/>
            <person name="Lipzen A."/>
            <person name="Waldron R."/>
            <person name="Moloney N.M."/>
            <person name="Sperisen C."/>
            <person name="Kredics L."/>
            <person name="Vagvoelgyi C."/>
            <person name="Patrignani A."/>
            <person name="Fitzpatrick D."/>
            <person name="Nagy I."/>
            <person name="Doyle S."/>
            <person name="Anderson J.B."/>
            <person name="Grigoriev I.V."/>
            <person name="Gueldener U."/>
            <person name="Muensterkoetter M."/>
            <person name="Nagy L.G."/>
        </authorList>
    </citation>
    <scope>NUCLEOTIDE SEQUENCE [LARGE SCALE GENOMIC DNA]</scope>
    <source>
        <strain evidence="2">Ar21-2</strain>
    </source>
</reference>
<evidence type="ECO:0000313" key="2">
    <source>
        <dbReference type="Proteomes" id="UP000217790"/>
    </source>
</evidence>
<keyword evidence="2" id="KW-1185">Reference proteome</keyword>
<accession>A0A2H3D077</accession>
<organism evidence="1 2">
    <name type="scientific">Armillaria gallica</name>
    <name type="common">Bulbous honey fungus</name>
    <name type="synonym">Armillaria bulbosa</name>
    <dbReference type="NCBI Taxonomy" id="47427"/>
    <lineage>
        <taxon>Eukaryota</taxon>
        <taxon>Fungi</taxon>
        <taxon>Dikarya</taxon>
        <taxon>Basidiomycota</taxon>
        <taxon>Agaricomycotina</taxon>
        <taxon>Agaricomycetes</taxon>
        <taxon>Agaricomycetidae</taxon>
        <taxon>Agaricales</taxon>
        <taxon>Marasmiineae</taxon>
        <taxon>Physalacriaceae</taxon>
        <taxon>Armillaria</taxon>
    </lineage>
</organism>
<name>A0A2H3D077_ARMGA</name>
<protein>
    <submittedName>
        <fullName evidence="1">Uncharacterized protein</fullName>
    </submittedName>
</protein>
<sequence>MYTHRTYPSCLTSWLDLTLRSNRCFLSLRRKYERNSPLFYSKPFSKDIGDRSGREGSSAPNTVSCASCHSLNAPILPPPRPCLLPSTLMIVDDRGKEKQSLRSLVPLSSLSDVATHFFARASLLRSIIDLHHVGPPLAYQMVRSTEGHGPGHECLYLVGERGALC</sequence>